<dbReference type="Proteomes" id="UP000198976">
    <property type="component" value="Chromosome I"/>
</dbReference>
<keyword evidence="2" id="KW-0964">Secreted</keyword>
<reference evidence="8 9" key="1">
    <citation type="submission" date="2016-10" db="EMBL/GenBank/DDBJ databases">
        <authorList>
            <person name="Varghese N."/>
            <person name="Submissions S."/>
        </authorList>
    </citation>
    <scope>NUCLEOTIDE SEQUENCE [LARGE SCALE GENOMIC DNA]</scope>
    <source>
        <strain evidence="8 9">DSM 9169</strain>
    </source>
</reference>
<evidence type="ECO:0000313" key="8">
    <source>
        <dbReference type="EMBL" id="SDT85874.1"/>
    </source>
</evidence>
<dbReference type="PROSITE" id="PS50847">
    <property type="entry name" value="GRAM_POS_ANCHORING"/>
    <property type="match status" value="1"/>
</dbReference>
<dbReference type="EMBL" id="LT629792">
    <property type="protein sequence ID" value="SDT85874.1"/>
    <property type="molecule type" value="Genomic_DNA"/>
</dbReference>
<feature type="chain" id="PRO_5045738459" description="Gram-positive cocci surface proteins LPxTG domain-containing protein" evidence="6">
    <location>
        <begin position="31"/>
        <end position="521"/>
    </location>
</feature>
<feature type="domain" description="Gram-positive cocci surface proteins LPxTG" evidence="7">
    <location>
        <begin position="489"/>
        <end position="521"/>
    </location>
</feature>
<sequence>MRMKTRASLSALAAFALVAGVQGMTSVAQAAEEPPESSYTLNFKWKTYDSNPGWTYDQSRTGISKKMRMYCTLYGKTSPDAAEKQIPAYEWADVQVTYGEKSSYVVKTPSTRTVDGTDYVDVHIDACYHVMNDEEGFARDLATSHSTVAGTNVDDISIFQQANTDFEFVLTEGVIHPEDADGVSVKIGLNRTYKGKTEENFKGKSRQKTVNTYNFKGNAVHHPSAEYNADRTQTPITRAASGNDLDIFSPYTGRIKTYALNAKFADTGGVVNANGRYEIEKVEGDDLTGWTVYVKSNVKEVAPEKPTTTQPDKCGEEATVNLPKAEDPDNPVWNYEETRVNAKGEPDEKGQFMKVTAKLADPVLYIVKKDETTGEPVQTEWTFDIAAAACPAAPNWDDVTTPADKPVVVPNHGGPVADGAIVQVKGPGTAVINDNGNITVTPNSGARVGDVITVTVLDRDGKVLDTFQVTLTKVDQVITVKPAADRKGLARTGADLGMSGAAAALALLAGASTMILARRRR</sequence>
<accession>A0ABY0V569</accession>
<evidence type="ECO:0000313" key="9">
    <source>
        <dbReference type="Proteomes" id="UP000198976"/>
    </source>
</evidence>
<keyword evidence="5" id="KW-0472">Membrane</keyword>
<keyword evidence="4" id="KW-0572">Peptidoglycan-anchor</keyword>
<evidence type="ECO:0000256" key="4">
    <source>
        <dbReference type="ARBA" id="ARBA00023088"/>
    </source>
</evidence>
<keyword evidence="3 6" id="KW-0732">Signal</keyword>
<evidence type="ECO:0000256" key="1">
    <source>
        <dbReference type="ARBA" id="ARBA00022512"/>
    </source>
</evidence>
<keyword evidence="5" id="KW-0812">Transmembrane</keyword>
<keyword evidence="5" id="KW-1133">Transmembrane helix</keyword>
<keyword evidence="9" id="KW-1185">Reference proteome</keyword>
<name>A0ABY0V569_9ACTO</name>
<evidence type="ECO:0000259" key="7">
    <source>
        <dbReference type="PROSITE" id="PS50847"/>
    </source>
</evidence>
<organism evidence="8 9">
    <name type="scientific">Schaalia radingae</name>
    <dbReference type="NCBI Taxonomy" id="131110"/>
    <lineage>
        <taxon>Bacteria</taxon>
        <taxon>Bacillati</taxon>
        <taxon>Actinomycetota</taxon>
        <taxon>Actinomycetes</taxon>
        <taxon>Actinomycetales</taxon>
        <taxon>Actinomycetaceae</taxon>
        <taxon>Schaalia</taxon>
    </lineage>
</organism>
<feature type="signal peptide" evidence="6">
    <location>
        <begin position="1"/>
        <end position="30"/>
    </location>
</feature>
<evidence type="ECO:0000256" key="2">
    <source>
        <dbReference type="ARBA" id="ARBA00022525"/>
    </source>
</evidence>
<protein>
    <recommendedName>
        <fullName evidence="7">Gram-positive cocci surface proteins LPxTG domain-containing protein</fullName>
    </recommendedName>
</protein>
<proteinExistence type="predicted"/>
<dbReference type="InterPro" id="IPR019931">
    <property type="entry name" value="LPXTG_anchor"/>
</dbReference>
<evidence type="ECO:0000256" key="6">
    <source>
        <dbReference type="SAM" id="SignalP"/>
    </source>
</evidence>
<evidence type="ECO:0000256" key="5">
    <source>
        <dbReference type="SAM" id="Phobius"/>
    </source>
</evidence>
<dbReference type="Pfam" id="PF17963">
    <property type="entry name" value="Big_9"/>
    <property type="match status" value="1"/>
</dbReference>
<gene>
    <name evidence="8" type="ORF">SAMN04489714_0181</name>
</gene>
<feature type="transmembrane region" description="Helical" evidence="5">
    <location>
        <begin position="496"/>
        <end position="517"/>
    </location>
</feature>
<keyword evidence="1" id="KW-0134">Cell wall</keyword>
<evidence type="ECO:0000256" key="3">
    <source>
        <dbReference type="ARBA" id="ARBA00022729"/>
    </source>
</evidence>